<dbReference type="AlphaFoldDB" id="A0A8H3IZM7"/>
<dbReference type="OrthoDB" id="615426at2759"/>
<evidence type="ECO:0000256" key="9">
    <source>
        <dbReference type="ARBA" id="ARBA00009951"/>
    </source>
</evidence>
<dbReference type="Pfam" id="PF00809">
    <property type="entry name" value="Pterin_bind"/>
    <property type="match status" value="1"/>
</dbReference>
<evidence type="ECO:0000256" key="2">
    <source>
        <dbReference type="ARBA" id="ARBA00000198"/>
    </source>
</evidence>
<evidence type="ECO:0000256" key="19">
    <source>
        <dbReference type="ARBA" id="ARBA00022909"/>
    </source>
</evidence>
<reference evidence="26" key="1">
    <citation type="submission" date="2021-03" db="EMBL/GenBank/DDBJ databases">
        <authorList>
            <person name="Tagirdzhanova G."/>
        </authorList>
    </citation>
    <scope>NUCLEOTIDE SEQUENCE</scope>
</reference>
<dbReference type="PROSITE" id="PS50972">
    <property type="entry name" value="PTERIN_BINDING"/>
    <property type="match status" value="1"/>
</dbReference>
<dbReference type="InterPro" id="IPR006390">
    <property type="entry name" value="DHP_synth_dom"/>
</dbReference>
<dbReference type="InterPro" id="IPR000489">
    <property type="entry name" value="Pterin-binding_dom"/>
</dbReference>
<dbReference type="SUPFAM" id="SSF55083">
    <property type="entry name" value="6-hydroxymethyl-7,8-dihydropterin pyrophosphokinase, HPPK"/>
    <property type="match status" value="1"/>
</dbReference>
<comment type="similarity">
    <text evidence="9">In the C-terminal section; belongs to the DHPS family.</text>
</comment>
<proteinExistence type="inferred from homology"/>
<keyword evidence="16" id="KW-0418">Kinase</keyword>
<evidence type="ECO:0000256" key="1">
    <source>
        <dbReference type="ARBA" id="ARBA00000012"/>
    </source>
</evidence>
<dbReference type="InterPro" id="IPR011005">
    <property type="entry name" value="Dihydropteroate_synth-like_sf"/>
</dbReference>
<gene>
    <name evidence="26" type="primary">FOL1</name>
    <name evidence="26" type="ORF">HETSPECPRED_009836</name>
</gene>
<evidence type="ECO:0000256" key="24">
    <source>
        <dbReference type="ARBA" id="ARBA00068111"/>
    </source>
</evidence>
<comment type="function">
    <text evidence="21">Catalyzes three sequential steps of tetrahydrofolate biosynthesis.</text>
</comment>
<evidence type="ECO:0000256" key="22">
    <source>
        <dbReference type="ARBA" id="ARBA00061548"/>
    </source>
</evidence>
<feature type="domain" description="Pterin-binding" evidence="25">
    <location>
        <begin position="447"/>
        <end position="710"/>
    </location>
</feature>
<keyword evidence="27" id="KW-1185">Reference proteome</keyword>
<dbReference type="EC" id="4.1.2.25" evidence="11"/>
<dbReference type="CDD" id="cd00483">
    <property type="entry name" value="HPPK"/>
    <property type="match status" value="1"/>
</dbReference>
<dbReference type="InterPro" id="IPR035907">
    <property type="entry name" value="Hppk_sf"/>
</dbReference>
<organism evidence="26 27">
    <name type="scientific">Heterodermia speciosa</name>
    <dbReference type="NCBI Taxonomy" id="116794"/>
    <lineage>
        <taxon>Eukaryota</taxon>
        <taxon>Fungi</taxon>
        <taxon>Dikarya</taxon>
        <taxon>Ascomycota</taxon>
        <taxon>Pezizomycotina</taxon>
        <taxon>Lecanoromycetes</taxon>
        <taxon>OSLEUM clade</taxon>
        <taxon>Lecanoromycetidae</taxon>
        <taxon>Caliciales</taxon>
        <taxon>Physciaceae</taxon>
        <taxon>Heterodermia</taxon>
    </lineage>
</organism>
<dbReference type="GO" id="GO:0016301">
    <property type="term" value="F:kinase activity"/>
    <property type="evidence" value="ECO:0007669"/>
    <property type="project" value="UniProtKB-KW"/>
</dbReference>
<dbReference type="GO" id="GO:0004156">
    <property type="term" value="F:dihydropteroate synthase activity"/>
    <property type="evidence" value="ECO:0007669"/>
    <property type="project" value="UniProtKB-EC"/>
</dbReference>
<comment type="catalytic activity">
    <reaction evidence="3">
        <text>7,8-dihydroneopterin = 6-hydroxymethyl-7,8-dihydropterin + glycolaldehyde</text>
        <dbReference type="Rhea" id="RHEA:10540"/>
        <dbReference type="ChEBI" id="CHEBI:17001"/>
        <dbReference type="ChEBI" id="CHEBI:17071"/>
        <dbReference type="ChEBI" id="CHEBI:44841"/>
        <dbReference type="EC" id="4.1.2.25"/>
    </reaction>
</comment>
<evidence type="ECO:0000256" key="23">
    <source>
        <dbReference type="ARBA" id="ARBA00067568"/>
    </source>
</evidence>
<dbReference type="InterPro" id="IPR045031">
    <property type="entry name" value="DHP_synth-like"/>
</dbReference>
<dbReference type="Proteomes" id="UP000664521">
    <property type="component" value="Unassembled WGS sequence"/>
</dbReference>
<evidence type="ECO:0000256" key="21">
    <source>
        <dbReference type="ARBA" id="ARBA00058009"/>
    </source>
</evidence>
<evidence type="ECO:0000256" key="6">
    <source>
        <dbReference type="ARBA" id="ARBA00005013"/>
    </source>
</evidence>
<evidence type="ECO:0000256" key="12">
    <source>
        <dbReference type="ARBA" id="ARBA00013253"/>
    </source>
</evidence>
<dbReference type="Pfam" id="PF01288">
    <property type="entry name" value="HPPK"/>
    <property type="match status" value="1"/>
</dbReference>
<keyword evidence="18" id="KW-0460">Magnesium</keyword>
<dbReference type="GO" id="GO:0003848">
    <property type="term" value="F:2-amino-4-hydroxy-6-hydroxymethyldihydropteridine diphosphokinase activity"/>
    <property type="evidence" value="ECO:0007669"/>
    <property type="project" value="UniProtKB-EC"/>
</dbReference>
<keyword evidence="19" id="KW-0289">Folate biosynthesis</keyword>
<dbReference type="CDD" id="cd00739">
    <property type="entry name" value="DHPS"/>
    <property type="match status" value="1"/>
</dbReference>
<comment type="similarity">
    <text evidence="8">In the N-terminal section; belongs to the DHNA family.</text>
</comment>
<evidence type="ECO:0000256" key="15">
    <source>
        <dbReference type="ARBA" id="ARBA00022741"/>
    </source>
</evidence>
<evidence type="ECO:0000256" key="16">
    <source>
        <dbReference type="ARBA" id="ARBA00022777"/>
    </source>
</evidence>
<keyword evidence="14" id="KW-0479">Metal-binding</keyword>
<evidence type="ECO:0000313" key="27">
    <source>
        <dbReference type="Proteomes" id="UP000664521"/>
    </source>
</evidence>
<evidence type="ECO:0000256" key="18">
    <source>
        <dbReference type="ARBA" id="ARBA00022842"/>
    </source>
</evidence>
<evidence type="ECO:0000259" key="25">
    <source>
        <dbReference type="PROSITE" id="PS50972"/>
    </source>
</evidence>
<dbReference type="Gene3D" id="3.30.70.560">
    <property type="entry name" value="7,8-Dihydro-6-hydroxymethylpterin-pyrophosphokinase HPPK"/>
    <property type="match status" value="1"/>
</dbReference>
<dbReference type="SUPFAM" id="SSF51717">
    <property type="entry name" value="Dihydropteroate synthetase-like"/>
    <property type="match status" value="1"/>
</dbReference>
<evidence type="ECO:0000256" key="17">
    <source>
        <dbReference type="ARBA" id="ARBA00022840"/>
    </source>
</evidence>
<dbReference type="GO" id="GO:0046654">
    <property type="term" value="P:tetrahydrofolate biosynthetic process"/>
    <property type="evidence" value="ECO:0007669"/>
    <property type="project" value="UniProtKB-UniPathway"/>
</dbReference>
<dbReference type="Gene3D" id="3.20.20.20">
    <property type="entry name" value="Dihydropteroate synthase-like"/>
    <property type="match status" value="1"/>
</dbReference>
<protein>
    <recommendedName>
        <fullName evidence="23">Folic acid synthesis protein FOL1</fullName>
        <ecNumber evidence="10">2.5.1.15</ecNumber>
        <ecNumber evidence="12">2.7.6.3</ecNumber>
        <ecNumber evidence="11">4.1.2.25</ecNumber>
    </recommendedName>
    <alternativeName>
        <fullName evidence="24">Folic acid synthesis protein fol1</fullName>
    </alternativeName>
</protein>
<comment type="pathway">
    <text evidence="7">Cofactor biosynthesis; tetrahydrofolate biosynthesis; 2-amino-4-hydroxy-6-hydroxymethyl-7,8-dihydropteridine diphosphate from 7,8-dihydroneopterin triphosphate: step 4/4.</text>
</comment>
<evidence type="ECO:0000256" key="4">
    <source>
        <dbReference type="ARBA" id="ARBA00001946"/>
    </source>
</evidence>
<dbReference type="GO" id="GO:0046872">
    <property type="term" value="F:metal ion binding"/>
    <property type="evidence" value="ECO:0007669"/>
    <property type="project" value="UniProtKB-KW"/>
</dbReference>
<dbReference type="InterPro" id="IPR000550">
    <property type="entry name" value="Hppk"/>
</dbReference>
<comment type="caution">
    <text evidence="26">The sequence shown here is derived from an EMBL/GenBank/DDBJ whole genome shotgun (WGS) entry which is preliminary data.</text>
</comment>
<evidence type="ECO:0000256" key="13">
    <source>
        <dbReference type="ARBA" id="ARBA00022679"/>
    </source>
</evidence>
<accession>A0A8H3IZM7</accession>
<dbReference type="GO" id="GO:0005740">
    <property type="term" value="C:mitochondrial envelope"/>
    <property type="evidence" value="ECO:0007669"/>
    <property type="project" value="TreeGrafter"/>
</dbReference>
<dbReference type="EC" id="2.5.1.15" evidence="10"/>
<dbReference type="EMBL" id="CAJPDS010000084">
    <property type="protein sequence ID" value="CAF9935589.1"/>
    <property type="molecule type" value="Genomic_DNA"/>
</dbReference>
<comment type="pathway">
    <text evidence="5">Cofactor biosynthesis; tetrahydrofolate biosynthesis; 7,8-dihydrofolate from 2-amino-4-hydroxy-6-hydroxymethyl-7,8-dihydropteridine diphosphate and 4-aminobenzoate: step 1/2.</text>
</comment>
<comment type="similarity">
    <text evidence="22">In the central section; belongs to the HPPK family.</text>
</comment>
<evidence type="ECO:0000313" key="26">
    <source>
        <dbReference type="EMBL" id="CAF9935589.1"/>
    </source>
</evidence>
<evidence type="ECO:0000256" key="3">
    <source>
        <dbReference type="ARBA" id="ARBA00001353"/>
    </source>
</evidence>
<keyword evidence="17" id="KW-0067">ATP-binding</keyword>
<dbReference type="GO" id="GO:0005524">
    <property type="term" value="F:ATP binding"/>
    <property type="evidence" value="ECO:0007669"/>
    <property type="project" value="UniProtKB-KW"/>
</dbReference>
<dbReference type="FunFam" id="3.20.20.20:FF:000006">
    <property type="entry name" value="Dihydropteroate synthase"/>
    <property type="match status" value="1"/>
</dbReference>
<dbReference type="PROSITE" id="PS00793">
    <property type="entry name" value="DHPS_2"/>
    <property type="match status" value="1"/>
</dbReference>
<keyword evidence="20" id="KW-0511">Multifunctional enzyme</keyword>
<evidence type="ECO:0000256" key="7">
    <source>
        <dbReference type="ARBA" id="ARBA00005051"/>
    </source>
</evidence>
<evidence type="ECO:0000256" key="5">
    <source>
        <dbReference type="ARBA" id="ARBA00004763"/>
    </source>
</evidence>
<comment type="cofactor">
    <cofactor evidence="4">
        <name>Mg(2+)</name>
        <dbReference type="ChEBI" id="CHEBI:18420"/>
    </cofactor>
</comment>
<comment type="catalytic activity">
    <reaction evidence="2">
        <text>6-hydroxymethyl-7,8-dihydropterin + ATP = (7,8-dihydropterin-6-yl)methyl diphosphate + AMP + H(+)</text>
        <dbReference type="Rhea" id="RHEA:11412"/>
        <dbReference type="ChEBI" id="CHEBI:15378"/>
        <dbReference type="ChEBI" id="CHEBI:30616"/>
        <dbReference type="ChEBI" id="CHEBI:44841"/>
        <dbReference type="ChEBI" id="CHEBI:72950"/>
        <dbReference type="ChEBI" id="CHEBI:456215"/>
        <dbReference type="EC" id="2.7.6.3"/>
    </reaction>
</comment>
<evidence type="ECO:0000256" key="10">
    <source>
        <dbReference type="ARBA" id="ARBA00012458"/>
    </source>
</evidence>
<dbReference type="GO" id="GO:0046656">
    <property type="term" value="P:folic acid biosynthetic process"/>
    <property type="evidence" value="ECO:0007669"/>
    <property type="project" value="UniProtKB-KW"/>
</dbReference>
<dbReference type="NCBIfam" id="TIGR01498">
    <property type="entry name" value="folK"/>
    <property type="match status" value="1"/>
</dbReference>
<comment type="pathway">
    <text evidence="6">Cofactor biosynthesis; tetrahydrofolate biosynthesis; 2-amino-4-hydroxy-6-hydroxymethyl-7,8-dihydropteridine diphosphate from 7,8-dihydroneopterin triphosphate: step 3/4.</text>
</comment>
<evidence type="ECO:0000256" key="20">
    <source>
        <dbReference type="ARBA" id="ARBA00023268"/>
    </source>
</evidence>
<comment type="catalytic activity">
    <reaction evidence="1">
        <text>(7,8-dihydropterin-6-yl)methyl diphosphate + 4-aminobenzoate = 7,8-dihydropteroate + diphosphate</text>
        <dbReference type="Rhea" id="RHEA:19949"/>
        <dbReference type="ChEBI" id="CHEBI:17836"/>
        <dbReference type="ChEBI" id="CHEBI:17839"/>
        <dbReference type="ChEBI" id="CHEBI:33019"/>
        <dbReference type="ChEBI" id="CHEBI:72950"/>
        <dbReference type="EC" id="2.5.1.15"/>
    </reaction>
</comment>
<dbReference type="NCBIfam" id="TIGR01496">
    <property type="entry name" value="DHPS"/>
    <property type="match status" value="1"/>
</dbReference>
<dbReference type="PANTHER" id="PTHR20941:SF1">
    <property type="entry name" value="FOLIC ACID SYNTHESIS PROTEIN FOL1"/>
    <property type="match status" value="1"/>
</dbReference>
<keyword evidence="13" id="KW-0808">Transferase</keyword>
<dbReference type="UniPathway" id="UPA00077">
    <property type="reaction ID" value="UER00155"/>
</dbReference>
<evidence type="ECO:0000256" key="14">
    <source>
        <dbReference type="ARBA" id="ARBA00022723"/>
    </source>
</evidence>
<dbReference type="GO" id="GO:0004150">
    <property type="term" value="F:dihydroneopterin aldolase activity"/>
    <property type="evidence" value="ECO:0007669"/>
    <property type="project" value="UniProtKB-EC"/>
</dbReference>
<evidence type="ECO:0000256" key="8">
    <source>
        <dbReference type="ARBA" id="ARBA00009640"/>
    </source>
</evidence>
<evidence type="ECO:0000256" key="11">
    <source>
        <dbReference type="ARBA" id="ARBA00013043"/>
    </source>
</evidence>
<name>A0A8H3IZM7_9LECA</name>
<dbReference type="PANTHER" id="PTHR20941">
    <property type="entry name" value="FOLATE SYNTHESIS PROTEINS"/>
    <property type="match status" value="1"/>
</dbReference>
<keyword evidence="15" id="KW-0547">Nucleotide-binding</keyword>
<sequence length="718" mass="79011">MESISLGRLPDHLNYNLVVGLESAADSQISRARSFYSEFPKMIENRVQSSSSLLEAGRLSIEDLWLSLPDLPWTQLGLYPQPIASALSNQYLKIKIDRLSALVGNGQDSQEGCSTSVTYHTGRIHQLPVDGSMQDVYMTIQTQYSSPSLHHHGPFQPPHPTLQASSRKDFQSDWHLTGVRSVLSAGFDSLQDFAHRLVLTLWSVNEDDALAMPLEEVSVSLQTRYPVEPEKSSPGTQSRIFTRLDRRDFEQLKRSAFKNPHTSAEHTAYIALGSNVDNRIASIESACKSMETRGVKIVRTSALYETAPMYYEDQQPFINGVCQIKTSLDPSKLLEELKSVEKSLGRQKTVENGPRSIDLDILLYDDEDVQLENLIIPHPRISEREFVLRPLCDLIPDSMPPSARLVPTFRDRHEALTKSTPPLSPLTPLFPSPDARLLRSEAPDRQTQLMAILNLTPDSFSNDGIQSPVVSWIDEYLERITSAGVTILDIGGQSSRPNAPDIDGEEEIARVVPTIRHIRSQSKYNNLALSIDTYRAPVAAAAVEAGANIINDVSAGSLDPEMLPLMARLGCTVVLMHMRGDPSTMNGLTTYPSGIIDGVGKELLAKVAAAEAAGIRRWRMILDPGIGFAKNPAQSLELLRRLGDLRAYEGLQGIPWVVGASRKKFIGKVTGVAEPDQRVMGTAAAVCAAIQGGADIVRVHDVKEMAEVAKMADAVWRA</sequence>
<dbReference type="EC" id="2.7.6.3" evidence="12"/>